<keyword evidence="2" id="KW-0614">Plasmid</keyword>
<protein>
    <submittedName>
        <fullName evidence="2">Uncharacterized protein</fullName>
    </submittedName>
</protein>
<keyword evidence="1" id="KW-0472">Membrane</keyword>
<evidence type="ECO:0000256" key="1">
    <source>
        <dbReference type="SAM" id="Phobius"/>
    </source>
</evidence>
<keyword evidence="3" id="KW-1185">Reference proteome</keyword>
<dbReference type="RefSeq" id="WP_070404047.1">
    <property type="nucleotide sequence ID" value="NZ_CP014675.1"/>
</dbReference>
<sequence>MKRFHRFAARFGRKLRNLIPPPATDKHREDRLKAIAGVFQNIALAVWGIGILTPIFTAVTPLRPSHLAASGFIGLFSEAFSLFFLALVPYKSDKEDNDHGPR</sequence>
<dbReference type="OrthoDB" id="7223257at2"/>
<name>A0A1D8UY90_9PROT</name>
<proteinExistence type="predicted"/>
<dbReference type="KEGG" id="kba:A0U89_14945"/>
<evidence type="ECO:0000313" key="2">
    <source>
        <dbReference type="EMBL" id="AOX18582.1"/>
    </source>
</evidence>
<dbReference type="EMBL" id="CP014675">
    <property type="protein sequence ID" value="AOX18582.1"/>
    <property type="molecule type" value="Genomic_DNA"/>
</dbReference>
<feature type="transmembrane region" description="Helical" evidence="1">
    <location>
        <begin position="68"/>
        <end position="88"/>
    </location>
</feature>
<dbReference type="Proteomes" id="UP000179145">
    <property type="component" value="Plasmid pKB14400_1"/>
</dbReference>
<keyword evidence="1" id="KW-0812">Transmembrane</keyword>
<evidence type="ECO:0000313" key="3">
    <source>
        <dbReference type="Proteomes" id="UP000179145"/>
    </source>
</evidence>
<organism evidence="2 3">
    <name type="scientific">Kozakia baliensis</name>
    <dbReference type="NCBI Taxonomy" id="153496"/>
    <lineage>
        <taxon>Bacteria</taxon>
        <taxon>Pseudomonadati</taxon>
        <taxon>Pseudomonadota</taxon>
        <taxon>Alphaproteobacteria</taxon>
        <taxon>Acetobacterales</taxon>
        <taxon>Acetobacteraceae</taxon>
        <taxon>Kozakia</taxon>
    </lineage>
</organism>
<reference evidence="2 3" key="1">
    <citation type="journal article" date="2016" name="Microb. Cell Fact.">
        <title>Dissection of exopolysaccharide biosynthesis in Kozakia baliensis.</title>
        <authorList>
            <person name="Brandt J.U."/>
            <person name="Jakob F."/>
            <person name="Behr J."/>
            <person name="Geissler A.J."/>
            <person name="Vogel R.F."/>
        </authorList>
    </citation>
    <scope>NUCLEOTIDE SEQUENCE [LARGE SCALE GENOMIC DNA]</scope>
    <source>
        <strain evidence="2 3">DSM 14400</strain>
        <plasmid evidence="3">Plasmid pkb14400_1</plasmid>
    </source>
</reference>
<dbReference type="AlphaFoldDB" id="A0A1D8UY90"/>
<geneLocation type="plasmid" evidence="3">
    <name>pkb14400_1</name>
</geneLocation>
<feature type="transmembrane region" description="Helical" evidence="1">
    <location>
        <begin position="34"/>
        <end position="56"/>
    </location>
</feature>
<accession>A0A1D8UY90</accession>
<keyword evidence="1" id="KW-1133">Transmembrane helix</keyword>
<gene>
    <name evidence="2" type="ORF">A0U89_14945</name>
</gene>